<dbReference type="PIRSF" id="PIRSF019345">
    <property type="entry name" value="ScpB"/>
    <property type="match status" value="1"/>
</dbReference>
<accession>E3H6G3</accession>
<dbReference type="HOGENOM" id="CLU_045647_5_3_0"/>
<dbReference type="EMBL" id="CP002281">
    <property type="protein sequence ID" value="ADO82376.1"/>
    <property type="molecule type" value="Genomic_DNA"/>
</dbReference>
<dbReference type="NCBIfam" id="TIGR00281">
    <property type="entry name" value="SMC-Scp complex subunit ScpB"/>
    <property type="match status" value="1"/>
</dbReference>
<dbReference type="GO" id="GO:0051301">
    <property type="term" value="P:cell division"/>
    <property type="evidence" value="ECO:0007669"/>
    <property type="project" value="UniProtKB-KW"/>
</dbReference>
<dbReference type="Proteomes" id="UP000006875">
    <property type="component" value="Chromosome"/>
</dbReference>
<proteinExistence type="predicted"/>
<evidence type="ECO:0000313" key="6">
    <source>
        <dbReference type="Proteomes" id="UP000006875"/>
    </source>
</evidence>
<dbReference type="PANTHER" id="PTHR34298:SF2">
    <property type="entry name" value="SEGREGATION AND CONDENSATION PROTEIN B"/>
    <property type="match status" value="1"/>
</dbReference>
<dbReference type="Pfam" id="PF04079">
    <property type="entry name" value="SMC_ScpB"/>
    <property type="match status" value="1"/>
</dbReference>
<keyword evidence="2" id="KW-0132">Cell division</keyword>
<dbReference type="KEGG" id="ipo:Ilyop_0588"/>
<dbReference type="OrthoDB" id="9806226at2"/>
<dbReference type="AlphaFoldDB" id="E3H6G3"/>
<dbReference type="PANTHER" id="PTHR34298">
    <property type="entry name" value="SEGREGATION AND CONDENSATION PROTEIN B"/>
    <property type="match status" value="1"/>
</dbReference>
<name>E3H6G3_ILYPC</name>
<dbReference type="InterPro" id="IPR005234">
    <property type="entry name" value="ScpB_csome_segregation"/>
</dbReference>
<dbReference type="GO" id="GO:0051304">
    <property type="term" value="P:chromosome separation"/>
    <property type="evidence" value="ECO:0007669"/>
    <property type="project" value="InterPro"/>
</dbReference>
<evidence type="ECO:0000256" key="4">
    <source>
        <dbReference type="ARBA" id="ARBA00023306"/>
    </source>
</evidence>
<keyword evidence="6" id="KW-1185">Reference proteome</keyword>
<gene>
    <name evidence="5" type="ordered locus">Ilyop_0588</name>
</gene>
<dbReference type="InterPro" id="IPR036388">
    <property type="entry name" value="WH-like_DNA-bd_sf"/>
</dbReference>
<keyword evidence="3" id="KW-0159">Chromosome partition</keyword>
<evidence type="ECO:0000256" key="3">
    <source>
        <dbReference type="ARBA" id="ARBA00022829"/>
    </source>
</evidence>
<sequence>MNLKLYLESILLLSGEELKISELCKFFKKDHQEIVEILNEIKNERKNTGINVEINTENVYLTTNPASGEIIHKFFNQESKPKKLSGAALETLSIIAYRQPVTKSEIEGIRGVSAEGVIQNLEDKKLIRVCGKKESVGRPNLYEVTDRFFSYLKIDSIEELPNYDEVKRHIERENEDK</sequence>
<evidence type="ECO:0000256" key="1">
    <source>
        <dbReference type="ARBA" id="ARBA00022490"/>
    </source>
</evidence>
<organism evidence="5 6">
    <name type="scientific">Ilyobacter polytropus (strain ATCC 51220 / DSM 2926 / LMG 16218 / CuHBu1)</name>
    <dbReference type="NCBI Taxonomy" id="572544"/>
    <lineage>
        <taxon>Bacteria</taxon>
        <taxon>Fusobacteriati</taxon>
        <taxon>Fusobacteriota</taxon>
        <taxon>Fusobacteriia</taxon>
        <taxon>Fusobacteriales</taxon>
        <taxon>Fusobacteriaceae</taxon>
        <taxon>Ilyobacter</taxon>
    </lineage>
</organism>
<keyword evidence="1" id="KW-0963">Cytoplasm</keyword>
<dbReference type="Gene3D" id="1.10.10.10">
    <property type="entry name" value="Winged helix-like DNA-binding domain superfamily/Winged helix DNA-binding domain"/>
    <property type="match status" value="2"/>
</dbReference>
<evidence type="ECO:0000256" key="2">
    <source>
        <dbReference type="ARBA" id="ARBA00022618"/>
    </source>
</evidence>
<evidence type="ECO:0000313" key="5">
    <source>
        <dbReference type="EMBL" id="ADO82376.1"/>
    </source>
</evidence>
<protein>
    <submittedName>
        <fullName evidence="5">Condensin subunit ScpB</fullName>
    </submittedName>
</protein>
<dbReference type="RefSeq" id="WP_013387046.1">
    <property type="nucleotide sequence ID" value="NC_014632.1"/>
</dbReference>
<dbReference type="STRING" id="572544.Ilyop_0588"/>
<dbReference type="eggNOG" id="COG1386">
    <property type="taxonomic scope" value="Bacteria"/>
</dbReference>
<dbReference type="SUPFAM" id="SSF46785">
    <property type="entry name" value="Winged helix' DNA-binding domain"/>
    <property type="match status" value="2"/>
</dbReference>
<reference evidence="5 6" key="1">
    <citation type="journal article" date="2010" name="Stand. Genomic Sci.">
        <title>Complete genome sequence of Ilyobacter polytropus type strain (CuHbu1).</title>
        <authorList>
            <person name="Sikorski J."/>
            <person name="Chertkov O."/>
            <person name="Lapidus A."/>
            <person name="Nolan M."/>
            <person name="Lucas S."/>
            <person name="Del Rio T.G."/>
            <person name="Tice H."/>
            <person name="Cheng J.F."/>
            <person name="Tapia R."/>
            <person name="Han C."/>
            <person name="Goodwin L."/>
            <person name="Pitluck S."/>
            <person name="Liolios K."/>
            <person name="Ivanova N."/>
            <person name="Mavromatis K."/>
            <person name="Mikhailova N."/>
            <person name="Pati A."/>
            <person name="Chen A."/>
            <person name="Palaniappan K."/>
            <person name="Land M."/>
            <person name="Hauser L."/>
            <person name="Chang Y.J."/>
            <person name="Jeffries C.D."/>
            <person name="Brambilla E."/>
            <person name="Yasawong M."/>
            <person name="Rohde M."/>
            <person name="Pukall R."/>
            <person name="Spring S."/>
            <person name="Goker M."/>
            <person name="Woyke T."/>
            <person name="Bristow J."/>
            <person name="Eisen J.A."/>
            <person name="Markowitz V."/>
            <person name="Hugenholtz P."/>
            <person name="Kyrpides N.C."/>
            <person name="Klenk H.P."/>
        </authorList>
    </citation>
    <scope>NUCLEOTIDE SEQUENCE [LARGE SCALE GENOMIC DNA]</scope>
    <source>
        <strain evidence="6">ATCC 51220 / DSM 2926 / LMG 16218 / CuHBu1</strain>
    </source>
</reference>
<keyword evidence="4" id="KW-0131">Cell cycle</keyword>
<dbReference type="InterPro" id="IPR036390">
    <property type="entry name" value="WH_DNA-bd_sf"/>
</dbReference>